<dbReference type="CDD" id="cd18186">
    <property type="entry name" value="BTB_POZ_ZBTB_KLHL-like"/>
    <property type="match status" value="1"/>
</dbReference>
<organism evidence="3 4">
    <name type="scientific">Seminavis robusta</name>
    <dbReference type="NCBI Taxonomy" id="568900"/>
    <lineage>
        <taxon>Eukaryota</taxon>
        <taxon>Sar</taxon>
        <taxon>Stramenopiles</taxon>
        <taxon>Ochrophyta</taxon>
        <taxon>Bacillariophyta</taxon>
        <taxon>Bacillariophyceae</taxon>
        <taxon>Bacillariophycidae</taxon>
        <taxon>Naviculales</taxon>
        <taxon>Naviculaceae</taxon>
        <taxon>Seminavis</taxon>
    </lineage>
</organism>
<dbReference type="Proteomes" id="UP001153069">
    <property type="component" value="Unassembled WGS sequence"/>
</dbReference>
<dbReference type="Gene3D" id="3.30.710.10">
    <property type="entry name" value="Potassium Channel Kv1.1, Chain A"/>
    <property type="match status" value="1"/>
</dbReference>
<keyword evidence="4" id="KW-1185">Reference proteome</keyword>
<evidence type="ECO:0000256" key="1">
    <source>
        <dbReference type="SAM" id="MobiDB-lite"/>
    </source>
</evidence>
<dbReference type="InterPro" id="IPR011333">
    <property type="entry name" value="SKP1/BTB/POZ_sf"/>
</dbReference>
<evidence type="ECO:0000259" key="2">
    <source>
        <dbReference type="PROSITE" id="PS50097"/>
    </source>
</evidence>
<feature type="domain" description="BTB" evidence="2">
    <location>
        <begin position="12"/>
        <end position="74"/>
    </location>
</feature>
<dbReference type="PROSITE" id="PS50097">
    <property type="entry name" value="BTB"/>
    <property type="match status" value="1"/>
</dbReference>
<accession>A0A9N8HPA8</accession>
<feature type="compositionally biased region" description="Polar residues" evidence="1">
    <location>
        <begin position="286"/>
        <end position="299"/>
    </location>
</feature>
<proteinExistence type="predicted"/>
<feature type="compositionally biased region" description="Polar residues" evidence="1">
    <location>
        <begin position="241"/>
        <end position="258"/>
    </location>
</feature>
<feature type="region of interest" description="Disordered" evidence="1">
    <location>
        <begin position="220"/>
        <end position="306"/>
    </location>
</feature>
<dbReference type="InterPro" id="IPR000210">
    <property type="entry name" value="BTB/POZ_dom"/>
</dbReference>
<gene>
    <name evidence="3" type="ORF">SEMRO_1053_G235880.1</name>
</gene>
<dbReference type="SUPFAM" id="SSF54695">
    <property type="entry name" value="POZ domain"/>
    <property type="match status" value="1"/>
</dbReference>
<feature type="compositionally biased region" description="Basic and acidic residues" evidence="1">
    <location>
        <begin position="220"/>
        <end position="240"/>
    </location>
</feature>
<sequence length="306" mass="34205">MCAAITHPSSSHDMVVVVVGSKEFRVSRNQICSCSEFFGSAYHNGSDEAKAGRFVFSDSLNRPEEWELVMSLLRPFSRITEDNFATVLPWFSFLGIHQGTEECDKYLHAKLLSLPTTTELGVFLTNLHTCVRYDLNRSKATCLGYIKPFLMAANSRSLDQHQLATILDLVKRHDDCRQSWWPVLEKHISKPFSDRAKQDVLIDTGALQQLILLDLKGDVSDGPKRSKKRTGDALEQESRLDSSMSKNRSGSSTINSGKVNDGRASHTRTVSNKSRRGEKVLEVDQLSHQNGAADATSSRTRIKMEA</sequence>
<comment type="caution">
    <text evidence="3">The sequence shown here is derived from an EMBL/GenBank/DDBJ whole genome shotgun (WGS) entry which is preliminary data.</text>
</comment>
<reference evidence="3" key="1">
    <citation type="submission" date="2020-06" db="EMBL/GenBank/DDBJ databases">
        <authorList>
            <consortium name="Plant Systems Biology data submission"/>
        </authorList>
    </citation>
    <scope>NUCLEOTIDE SEQUENCE</scope>
    <source>
        <strain evidence="3">D6</strain>
    </source>
</reference>
<dbReference type="Pfam" id="PF00651">
    <property type="entry name" value="BTB"/>
    <property type="match status" value="1"/>
</dbReference>
<protein>
    <recommendedName>
        <fullName evidence="2">BTB domain-containing protein</fullName>
    </recommendedName>
</protein>
<evidence type="ECO:0000313" key="4">
    <source>
        <dbReference type="Proteomes" id="UP001153069"/>
    </source>
</evidence>
<name>A0A9N8HPA8_9STRA</name>
<dbReference type="AlphaFoldDB" id="A0A9N8HPA8"/>
<evidence type="ECO:0000313" key="3">
    <source>
        <dbReference type="EMBL" id="CAB9519865.1"/>
    </source>
</evidence>
<dbReference type="EMBL" id="CAICTM010001051">
    <property type="protein sequence ID" value="CAB9519865.1"/>
    <property type="molecule type" value="Genomic_DNA"/>
</dbReference>